<reference evidence="2" key="1">
    <citation type="submission" date="2020-03" db="EMBL/GenBank/DDBJ databases">
        <title>A transcriptome and proteome of the tick Rhipicephalus microplus shaped by the genetic composition of its hosts and developmental stage.</title>
        <authorList>
            <person name="Garcia G.R."/>
            <person name="Ribeiro J.M.C."/>
            <person name="Maruyama S.R."/>
            <person name="Gardinasse L.G."/>
            <person name="Nelson K."/>
            <person name="Ferreira B.R."/>
            <person name="Andrade T.G."/>
            <person name="Santos I.K.F.M."/>
        </authorList>
    </citation>
    <scope>NUCLEOTIDE SEQUENCE</scope>
    <source>
        <strain evidence="2">NSGR</strain>
        <tissue evidence="2">Salivary glands</tissue>
    </source>
</reference>
<sequence>MTEGRSTWILSLATLATVCVEAKPQKVTPRVNYDFTRYTARPINKEYCRSFVCEFDICPGGCVCPTGFKRIFTFDILHCELA</sequence>
<keyword evidence="1" id="KW-0732">Signal</keyword>
<protein>
    <submittedName>
        <fullName evidence="2">Putative secreted protein</fullName>
    </submittedName>
</protein>
<feature type="chain" id="PRO_5026152537" evidence="1">
    <location>
        <begin position="23"/>
        <end position="82"/>
    </location>
</feature>
<proteinExistence type="predicted"/>
<name>A0A6G5A2J2_RHIMP</name>
<dbReference type="AlphaFoldDB" id="A0A6G5A2J2"/>
<evidence type="ECO:0000256" key="1">
    <source>
        <dbReference type="SAM" id="SignalP"/>
    </source>
</evidence>
<organism evidence="2">
    <name type="scientific">Rhipicephalus microplus</name>
    <name type="common">Cattle tick</name>
    <name type="synonym">Boophilus microplus</name>
    <dbReference type="NCBI Taxonomy" id="6941"/>
    <lineage>
        <taxon>Eukaryota</taxon>
        <taxon>Metazoa</taxon>
        <taxon>Ecdysozoa</taxon>
        <taxon>Arthropoda</taxon>
        <taxon>Chelicerata</taxon>
        <taxon>Arachnida</taxon>
        <taxon>Acari</taxon>
        <taxon>Parasitiformes</taxon>
        <taxon>Ixodida</taxon>
        <taxon>Ixodoidea</taxon>
        <taxon>Ixodidae</taxon>
        <taxon>Rhipicephalinae</taxon>
        <taxon>Rhipicephalus</taxon>
        <taxon>Boophilus</taxon>
    </lineage>
</organism>
<dbReference type="EMBL" id="GIKN01002962">
    <property type="protein sequence ID" value="NIE45235.1"/>
    <property type="molecule type" value="Transcribed_RNA"/>
</dbReference>
<feature type="signal peptide" evidence="1">
    <location>
        <begin position="1"/>
        <end position="22"/>
    </location>
</feature>
<accession>A0A6G5A2J2</accession>
<evidence type="ECO:0000313" key="2">
    <source>
        <dbReference type="EMBL" id="NIE45235.1"/>
    </source>
</evidence>